<dbReference type="RefSeq" id="WP_419191850.1">
    <property type="nucleotide sequence ID" value="NZ_CP036287.1"/>
</dbReference>
<dbReference type="GO" id="GO:0005975">
    <property type="term" value="P:carbohydrate metabolic process"/>
    <property type="evidence" value="ECO:0007669"/>
    <property type="project" value="TreeGrafter"/>
</dbReference>
<dbReference type="Gene3D" id="3.40.50.1110">
    <property type="entry name" value="SGNH hydrolase"/>
    <property type="match status" value="1"/>
</dbReference>
<feature type="signal peptide" evidence="2">
    <location>
        <begin position="1"/>
        <end position="22"/>
    </location>
</feature>
<evidence type="ECO:0000256" key="1">
    <source>
        <dbReference type="ARBA" id="ARBA00022801"/>
    </source>
</evidence>
<organism evidence="4 5">
    <name type="scientific">Engelhardtia mirabilis</name>
    <dbReference type="NCBI Taxonomy" id="2528011"/>
    <lineage>
        <taxon>Bacteria</taxon>
        <taxon>Pseudomonadati</taxon>
        <taxon>Planctomycetota</taxon>
        <taxon>Planctomycetia</taxon>
        <taxon>Planctomycetia incertae sedis</taxon>
        <taxon>Engelhardtia</taxon>
    </lineage>
</organism>
<feature type="chain" id="PRO_5021991092" description="Sialate O-acetylesterase domain-containing protein" evidence="2">
    <location>
        <begin position="23"/>
        <end position="510"/>
    </location>
</feature>
<dbReference type="KEGG" id="pbap:Pla133_46090"/>
<dbReference type="PROSITE" id="PS51257">
    <property type="entry name" value="PROKAR_LIPOPROTEIN"/>
    <property type="match status" value="1"/>
</dbReference>
<dbReference type="Pfam" id="PF03629">
    <property type="entry name" value="SASA"/>
    <property type="match status" value="2"/>
</dbReference>
<keyword evidence="1" id="KW-0378">Hydrolase</keyword>
<reference evidence="4 5" key="1">
    <citation type="submission" date="2019-02" db="EMBL/GenBank/DDBJ databases">
        <title>Deep-cultivation of Planctomycetes and their phenomic and genomic characterization uncovers novel biology.</title>
        <authorList>
            <person name="Wiegand S."/>
            <person name="Jogler M."/>
            <person name="Boedeker C."/>
            <person name="Pinto D."/>
            <person name="Vollmers J."/>
            <person name="Rivas-Marin E."/>
            <person name="Kohn T."/>
            <person name="Peeters S.H."/>
            <person name="Heuer A."/>
            <person name="Rast P."/>
            <person name="Oberbeckmann S."/>
            <person name="Bunk B."/>
            <person name="Jeske O."/>
            <person name="Meyerdierks A."/>
            <person name="Storesund J.E."/>
            <person name="Kallscheuer N."/>
            <person name="Luecker S."/>
            <person name="Lage O.M."/>
            <person name="Pohl T."/>
            <person name="Merkel B.J."/>
            <person name="Hornburger P."/>
            <person name="Mueller R.-W."/>
            <person name="Bruemmer F."/>
            <person name="Labrenz M."/>
            <person name="Spormann A.M."/>
            <person name="Op den Camp H."/>
            <person name="Overmann J."/>
            <person name="Amann R."/>
            <person name="Jetten M.S.M."/>
            <person name="Mascher T."/>
            <person name="Medema M.H."/>
            <person name="Devos D.P."/>
            <person name="Kaster A.-K."/>
            <person name="Ovreas L."/>
            <person name="Rohde M."/>
            <person name="Galperin M.Y."/>
            <person name="Jogler C."/>
        </authorList>
    </citation>
    <scope>NUCLEOTIDE SEQUENCE [LARGE SCALE GENOMIC DNA]</scope>
    <source>
        <strain evidence="4 5">Pla133</strain>
    </source>
</reference>
<evidence type="ECO:0000256" key="2">
    <source>
        <dbReference type="SAM" id="SignalP"/>
    </source>
</evidence>
<evidence type="ECO:0000259" key="3">
    <source>
        <dbReference type="Pfam" id="PF03629"/>
    </source>
</evidence>
<accession>A0A518BR92</accession>
<dbReference type="Proteomes" id="UP000316921">
    <property type="component" value="Chromosome"/>
</dbReference>
<dbReference type="InterPro" id="IPR005181">
    <property type="entry name" value="SASA"/>
</dbReference>
<dbReference type="InterPro" id="IPR036514">
    <property type="entry name" value="SGNH_hydro_sf"/>
</dbReference>
<dbReference type="EMBL" id="CP036287">
    <property type="protein sequence ID" value="QDU69489.1"/>
    <property type="molecule type" value="Genomic_DNA"/>
</dbReference>
<dbReference type="PANTHER" id="PTHR22901">
    <property type="entry name" value="SIALATE O-ACETYLESTERASE"/>
    <property type="match status" value="1"/>
</dbReference>
<name>A0A518BR92_9BACT</name>
<dbReference type="PANTHER" id="PTHR22901:SF0">
    <property type="entry name" value="SIALATE O-ACETYLESTERASE"/>
    <property type="match status" value="1"/>
</dbReference>
<feature type="domain" description="Sialate O-acetylesterase" evidence="3">
    <location>
        <begin position="292"/>
        <end position="394"/>
    </location>
</feature>
<dbReference type="InterPro" id="IPR039329">
    <property type="entry name" value="SIAE"/>
</dbReference>
<proteinExistence type="predicted"/>
<dbReference type="AlphaFoldDB" id="A0A518BR92"/>
<sequence precursor="true">MRTHLASAVLALSLLSQACADARDSLELAPVFTDHMVLQRGQPIEIWGRAEAGVVVGVSLGDAAAVAVTDPLGAWSVELEALDAGGPYELVVGVAGRELSFEDVLIGDVWLCSGQSNMRWQLDQSEGGDAAAAGADLPQVRLFDMQGGLSLAGTWSERQLADASIESGYQAAQWTPCTPRTAASFSGVGYWFGRDLHERTGVTIGLICNAIGGSPIEAWTSLEAMGAETRLPAFVSDPRAWLEQGESTWARSRARQNLGRWLDDPTGALPGHPFLPGFLFDSGIRPLAGLGLRGVIWYQGESNATDEAGAVIDPERYRVAMQTLIANWRRTFAMPDLPFLFVQLPGIERDWAAFREAQRRCLEIPGTGMAVTIDIGDAGDVHPRNKREVGRRLALLAADQVLGLEVVGARSPNPVEFEVEGARVHLRVADDGGGLATTDGAAPRGFELVGDDGTWQPAAATLDGDRIVVISEAVPTPVAARYAFAPLPDCNVVGGTGLPLTPFVEGRVPQ</sequence>
<gene>
    <name evidence="4" type="ORF">Pla133_46090</name>
</gene>
<feature type="domain" description="Sialate O-acetylesterase" evidence="3">
    <location>
        <begin position="108"/>
        <end position="221"/>
    </location>
</feature>
<evidence type="ECO:0000313" key="4">
    <source>
        <dbReference type="EMBL" id="QDU69489.1"/>
    </source>
</evidence>
<protein>
    <recommendedName>
        <fullName evidence="3">Sialate O-acetylesterase domain-containing protein</fullName>
    </recommendedName>
</protein>
<evidence type="ECO:0000313" key="5">
    <source>
        <dbReference type="Proteomes" id="UP000316921"/>
    </source>
</evidence>
<keyword evidence="2" id="KW-0732">Signal</keyword>
<dbReference type="SUPFAM" id="SSF52266">
    <property type="entry name" value="SGNH hydrolase"/>
    <property type="match status" value="1"/>
</dbReference>
<keyword evidence="5" id="KW-1185">Reference proteome</keyword>
<dbReference type="GO" id="GO:0001681">
    <property type="term" value="F:sialate O-acetylesterase activity"/>
    <property type="evidence" value="ECO:0007669"/>
    <property type="project" value="InterPro"/>
</dbReference>